<gene>
    <name evidence="1" type="ORF">O6H91_02G105000</name>
</gene>
<reference evidence="2" key="1">
    <citation type="journal article" date="2024" name="Proc. Natl. Acad. Sci. U.S.A.">
        <title>Extraordinary preservation of gene collinearity over three hundred million years revealed in homosporous lycophytes.</title>
        <authorList>
            <person name="Li C."/>
            <person name="Wickell D."/>
            <person name="Kuo L.Y."/>
            <person name="Chen X."/>
            <person name="Nie B."/>
            <person name="Liao X."/>
            <person name="Peng D."/>
            <person name="Ji J."/>
            <person name="Jenkins J."/>
            <person name="Williams M."/>
            <person name="Shu S."/>
            <person name="Plott C."/>
            <person name="Barry K."/>
            <person name="Rajasekar S."/>
            <person name="Grimwood J."/>
            <person name="Han X."/>
            <person name="Sun S."/>
            <person name="Hou Z."/>
            <person name="He W."/>
            <person name="Dai G."/>
            <person name="Sun C."/>
            <person name="Schmutz J."/>
            <person name="Leebens-Mack J.H."/>
            <person name="Li F.W."/>
            <person name="Wang L."/>
        </authorList>
    </citation>
    <scope>NUCLEOTIDE SEQUENCE [LARGE SCALE GENOMIC DNA]</scope>
    <source>
        <strain evidence="2">cv. PW_Plant_1</strain>
    </source>
</reference>
<dbReference type="EMBL" id="CM055093">
    <property type="protein sequence ID" value="KAJ7566480.1"/>
    <property type="molecule type" value="Genomic_DNA"/>
</dbReference>
<keyword evidence="2" id="KW-1185">Reference proteome</keyword>
<sequence length="183" mass="20315">MDRENLYQFMLALVVPILVFLVVGQDMAEAKKMIKLSMTHTPFNGPSPSSIPVTSYNSTNFQIEVKRFLFGQIYVFDDPITETPSPNSKLIGRAQSTYTFVSQQEIMVSYVSYTVSIHSGMYNDWTLNVQGASPVNKAIKLYSIVGGTGAFQFARGMIAEKIVSLFGPMNASAILSHQAIMYM</sequence>
<protein>
    <submittedName>
        <fullName evidence="1">Uncharacterized protein</fullName>
    </submittedName>
</protein>
<organism evidence="1 2">
    <name type="scientific">Diphasiastrum complanatum</name>
    <name type="common">Issler's clubmoss</name>
    <name type="synonym">Lycopodium complanatum</name>
    <dbReference type="NCBI Taxonomy" id="34168"/>
    <lineage>
        <taxon>Eukaryota</taxon>
        <taxon>Viridiplantae</taxon>
        <taxon>Streptophyta</taxon>
        <taxon>Embryophyta</taxon>
        <taxon>Tracheophyta</taxon>
        <taxon>Lycopodiopsida</taxon>
        <taxon>Lycopodiales</taxon>
        <taxon>Lycopodiaceae</taxon>
        <taxon>Lycopodioideae</taxon>
        <taxon>Diphasiastrum</taxon>
    </lineage>
</organism>
<comment type="caution">
    <text evidence="1">The sequence shown here is derived from an EMBL/GenBank/DDBJ whole genome shotgun (WGS) entry which is preliminary data.</text>
</comment>
<proteinExistence type="predicted"/>
<accession>A0ACC2EJ88</accession>
<dbReference type="Proteomes" id="UP001162992">
    <property type="component" value="Chromosome 2"/>
</dbReference>
<evidence type="ECO:0000313" key="1">
    <source>
        <dbReference type="EMBL" id="KAJ7566480.1"/>
    </source>
</evidence>
<name>A0ACC2EJ88_DIPCM</name>
<evidence type="ECO:0000313" key="2">
    <source>
        <dbReference type="Proteomes" id="UP001162992"/>
    </source>
</evidence>